<evidence type="ECO:0000313" key="2">
    <source>
        <dbReference type="Proteomes" id="UP000182063"/>
    </source>
</evidence>
<reference evidence="2" key="1">
    <citation type="submission" date="2016-11" db="EMBL/GenBank/DDBJ databases">
        <title>Complete Genome Sequence of alachlor-degrading Sphingomonas sp. strain JJ-A5.</title>
        <authorList>
            <person name="Lee H."/>
            <person name="Ka J.-O."/>
        </authorList>
    </citation>
    <scope>NUCLEOTIDE SEQUENCE [LARGE SCALE GENOMIC DNA]</scope>
    <source>
        <strain evidence="2">JJ-A5</strain>
    </source>
</reference>
<protein>
    <submittedName>
        <fullName evidence="1">Uncharacterized protein</fullName>
    </submittedName>
</protein>
<organism evidence="1 2">
    <name type="scientific">Tardibacter chloracetimidivorans</name>
    <dbReference type="NCBI Taxonomy" id="1921510"/>
    <lineage>
        <taxon>Bacteria</taxon>
        <taxon>Pseudomonadati</taxon>
        <taxon>Pseudomonadota</taxon>
        <taxon>Alphaproteobacteria</taxon>
        <taxon>Sphingomonadales</taxon>
        <taxon>Sphingomonadaceae</taxon>
        <taxon>Tardibacter</taxon>
    </lineage>
</organism>
<proteinExistence type="predicted"/>
<accession>A0A1L3ZV87</accession>
<dbReference type="STRING" id="1921510.BSL82_09680"/>
<dbReference type="EMBL" id="CP018221">
    <property type="protein sequence ID" value="API59551.1"/>
    <property type="molecule type" value="Genomic_DNA"/>
</dbReference>
<dbReference type="KEGG" id="sphj:BSL82_09680"/>
<gene>
    <name evidence="1" type="ORF">BSL82_09680</name>
</gene>
<name>A0A1L3ZV87_9SPHN</name>
<dbReference type="Proteomes" id="UP000182063">
    <property type="component" value="Chromosome"/>
</dbReference>
<dbReference type="RefSeq" id="WP_072597185.1">
    <property type="nucleotide sequence ID" value="NZ_CP018221.1"/>
</dbReference>
<dbReference type="AlphaFoldDB" id="A0A1L3ZV87"/>
<keyword evidence="2" id="KW-1185">Reference proteome</keyword>
<sequence length="106" mass="11959">MAQPFDYTAFIEQQHAKMARKREETTRLLLIARDRLNVMIDDMQKGIDADWHDEVSLLNAIGDAFGIDGCHEMAGDIADDNRCPTAEEIAGSRHDDNRKIALEMGQ</sequence>
<evidence type="ECO:0000313" key="1">
    <source>
        <dbReference type="EMBL" id="API59551.1"/>
    </source>
</evidence>